<dbReference type="RefSeq" id="WP_106133605.1">
    <property type="nucleotide sequence ID" value="NZ_PVTR01000005.1"/>
</dbReference>
<proteinExistence type="predicted"/>
<dbReference type="Proteomes" id="UP000238157">
    <property type="component" value="Unassembled WGS sequence"/>
</dbReference>
<evidence type="ECO:0000313" key="2">
    <source>
        <dbReference type="Proteomes" id="UP000238157"/>
    </source>
</evidence>
<accession>A0A2T0WN41</accession>
<dbReference type="AlphaFoldDB" id="A0A2T0WN41"/>
<keyword evidence="2" id="KW-1185">Reference proteome</keyword>
<dbReference type="EMBL" id="PVTR01000005">
    <property type="protein sequence ID" value="PRY88121.1"/>
    <property type="molecule type" value="Genomic_DNA"/>
</dbReference>
<reference evidence="1 2" key="1">
    <citation type="submission" date="2018-03" db="EMBL/GenBank/DDBJ databases">
        <title>Genomic Encyclopedia of Archaeal and Bacterial Type Strains, Phase II (KMG-II): from individual species to whole genera.</title>
        <authorList>
            <person name="Goeker M."/>
        </authorList>
    </citation>
    <scope>NUCLEOTIDE SEQUENCE [LARGE SCALE GENOMIC DNA]</scope>
    <source>
        <strain evidence="1 2">DSM 27929</strain>
    </source>
</reference>
<comment type="caution">
    <text evidence="1">The sequence shown here is derived from an EMBL/GenBank/DDBJ whole genome shotgun (WGS) entry which is preliminary data.</text>
</comment>
<gene>
    <name evidence="1" type="ORF">CLW00_105242</name>
</gene>
<protein>
    <submittedName>
        <fullName evidence="1">Uncharacterized protein</fullName>
    </submittedName>
</protein>
<sequence length="344" mass="40099">MIKYTILSLLVLIMVIGCNQSKNQRPANFNKPIDITLLDSLITKEYGKFARKRAYFYVDVDFIYLVTPNSGQVFKFTLNGKEVWRRQLFEQKKISAKEIQYSGFLQSINQIGNKLIFYLNSAQGPILKFMGTDGETSESIPLKIPFSLPGAEIFPLDKKKIGVTWIERIGDKKNIVIYLLELETKKIMELTSFHISTHVNKPVLLSSHDENIYIFNQESQILYCYTVDQKLIKKWNLVYDLVHSNNNLSEKESLLNENYIPMNDPNASYFDYLKVYKNQFLLVLKMNSDENPRNIIFKFNNKGEIIDQTDQPVVLNIANQEYFYELLEIGNRKIITFKSTNDLF</sequence>
<name>A0A2T0WN41_9BACT</name>
<dbReference type="PROSITE" id="PS51257">
    <property type="entry name" value="PROKAR_LIPOPROTEIN"/>
    <property type="match status" value="1"/>
</dbReference>
<organism evidence="1 2">
    <name type="scientific">Mongoliibacter ruber</name>
    <dbReference type="NCBI Taxonomy" id="1750599"/>
    <lineage>
        <taxon>Bacteria</taxon>
        <taxon>Pseudomonadati</taxon>
        <taxon>Bacteroidota</taxon>
        <taxon>Cytophagia</taxon>
        <taxon>Cytophagales</taxon>
        <taxon>Cyclobacteriaceae</taxon>
        <taxon>Mongoliibacter</taxon>
    </lineage>
</organism>
<evidence type="ECO:0000313" key="1">
    <source>
        <dbReference type="EMBL" id="PRY88121.1"/>
    </source>
</evidence>